<dbReference type="EMBL" id="JAMQYH010000001">
    <property type="protein sequence ID" value="KAJ1703901.1"/>
    <property type="molecule type" value="Genomic_DNA"/>
</dbReference>
<reference evidence="2" key="1">
    <citation type="journal article" date="2022" name="Cell">
        <title>Repeat-based holocentromeres influence genome architecture and karyotype evolution.</title>
        <authorList>
            <person name="Hofstatter P.G."/>
            <person name="Thangavel G."/>
            <person name="Lux T."/>
            <person name="Neumann P."/>
            <person name="Vondrak T."/>
            <person name="Novak P."/>
            <person name="Zhang M."/>
            <person name="Costa L."/>
            <person name="Castellani M."/>
            <person name="Scott A."/>
            <person name="Toegelov H."/>
            <person name="Fuchs J."/>
            <person name="Mata-Sucre Y."/>
            <person name="Dias Y."/>
            <person name="Vanzela A.L.L."/>
            <person name="Huettel B."/>
            <person name="Almeida C.C.S."/>
            <person name="Simkova H."/>
            <person name="Souza G."/>
            <person name="Pedrosa-Harand A."/>
            <person name="Macas J."/>
            <person name="Mayer K.F.X."/>
            <person name="Houben A."/>
            <person name="Marques A."/>
        </authorList>
    </citation>
    <scope>NUCLEOTIDE SEQUENCE</scope>
    <source>
        <strain evidence="2">RhyBre1mFocal</strain>
    </source>
</reference>
<accession>A0A9Q0HZ83</accession>
<name>A0A9Q0HZ83_9POAL</name>
<proteinExistence type="predicted"/>
<dbReference type="Proteomes" id="UP001151287">
    <property type="component" value="Unassembled WGS sequence"/>
</dbReference>
<dbReference type="PANTHER" id="PTHR45786:SF74">
    <property type="entry name" value="ATP-DEPENDENT DNA HELICASE"/>
    <property type="match status" value="1"/>
</dbReference>
<comment type="caution">
    <text evidence="2">The sequence shown here is derived from an EMBL/GenBank/DDBJ whole genome shotgun (WGS) entry which is preliminary data.</text>
</comment>
<sequence length="628" mass="71419">MCPKCHALYWYDERCRRESRVGSPVYNPCCRGGKVVLDNLNPTPSPLSELLDPLGGPDSRHFLDNIRMYNSMFAFTSMGVQVDERINAGNAPYVFRVSGQLCHLIGSLLPLDDEPPRFAQLYMYDTQNEISNRLGLFSTDDSLSAPRSHIVQALSAMLGQHNCYVQAFRSVRERILADPDDNLHLRIVAHRSGDGRQYAAPAASEVVGLVVGDLDTTHHDRDIIVQRRSGLLQRISSLHPSYMPFQYPLVFAHGEDGFHLNIEYSTTAPSTSSSVRQHVTMNEYYCYRLHVRAIGCNILLKCSRLLQQIAVDMYACVEQSRLSFVRANQATLRSETYNNVRNAVVNSDMFGDTIGRRVILPASHVDSPRYMFQNYQDAVAICKHLGTPHLFITFTSNPAWPEITRNLFPGQRAADRPDLVCRVFRMKLNLMVRDFRDGRFFGPVSACRDRDRIAIHRNSNPNMPAVEHQNNQNQIVDEHLANNPVSRCTKLTAWFELNAIDPFAHSLTYSQVTKYYTWHEDEKVWRYRLQGDRLARMHFVHPTAGDVYYVRMLLNYVHGASSFQHLRTSNGVLYPTFKEACNALGLLNNNTEWVATMQDAAAMASSPQLRCLFVNILLFSEIADASEL</sequence>
<dbReference type="OrthoDB" id="1900198at2759"/>
<evidence type="ECO:0000313" key="2">
    <source>
        <dbReference type="EMBL" id="KAJ1703901.1"/>
    </source>
</evidence>
<gene>
    <name evidence="2" type="ORF">LUZ63_003680</name>
</gene>
<keyword evidence="3" id="KW-1185">Reference proteome</keyword>
<feature type="domain" description="Helitron helicase-like" evidence="1">
    <location>
        <begin position="284"/>
        <end position="446"/>
    </location>
</feature>
<evidence type="ECO:0000259" key="1">
    <source>
        <dbReference type="Pfam" id="PF14214"/>
    </source>
</evidence>
<evidence type="ECO:0000313" key="3">
    <source>
        <dbReference type="Proteomes" id="UP001151287"/>
    </source>
</evidence>
<protein>
    <recommendedName>
        <fullName evidence="1">Helitron helicase-like domain-containing protein</fullName>
    </recommendedName>
</protein>
<organism evidence="2 3">
    <name type="scientific">Rhynchospora breviuscula</name>
    <dbReference type="NCBI Taxonomy" id="2022672"/>
    <lineage>
        <taxon>Eukaryota</taxon>
        <taxon>Viridiplantae</taxon>
        <taxon>Streptophyta</taxon>
        <taxon>Embryophyta</taxon>
        <taxon>Tracheophyta</taxon>
        <taxon>Spermatophyta</taxon>
        <taxon>Magnoliopsida</taxon>
        <taxon>Liliopsida</taxon>
        <taxon>Poales</taxon>
        <taxon>Cyperaceae</taxon>
        <taxon>Cyperoideae</taxon>
        <taxon>Rhynchosporeae</taxon>
        <taxon>Rhynchospora</taxon>
    </lineage>
</organism>
<dbReference type="InterPro" id="IPR025476">
    <property type="entry name" value="Helitron_helicase-like"/>
</dbReference>
<dbReference type="Pfam" id="PF14214">
    <property type="entry name" value="Helitron_like_N"/>
    <property type="match status" value="1"/>
</dbReference>
<dbReference type="AlphaFoldDB" id="A0A9Q0HZ83"/>
<dbReference type="PANTHER" id="PTHR45786">
    <property type="entry name" value="DNA BINDING PROTEIN-LIKE"/>
    <property type="match status" value="1"/>
</dbReference>